<evidence type="ECO:0000313" key="3">
    <source>
        <dbReference type="Proteomes" id="UP001487740"/>
    </source>
</evidence>
<dbReference type="AlphaFoldDB" id="A0AAW0SDJ4"/>
<evidence type="ECO:0000313" key="2">
    <source>
        <dbReference type="EMBL" id="KAK8372902.1"/>
    </source>
</evidence>
<sequence>MFVVNEMIEKKKKDGVQWVSLKAEGGVGDALRSTHDALKRRAVRAEVTRALTQRVSGRPPSCRAQELARRRAPAAGPAIRVDVRSLPAGSRPARADRRVDVVAGASTGQATQAALTCLTNSGSL</sequence>
<comment type="caution">
    <text evidence="2">The sequence shown here is derived from an EMBL/GenBank/DDBJ whole genome shotgun (WGS) entry which is preliminary data.</text>
</comment>
<protein>
    <submittedName>
        <fullName evidence="2">Uncharacterized protein</fullName>
    </submittedName>
</protein>
<feature type="region of interest" description="Disordered" evidence="1">
    <location>
        <begin position="52"/>
        <end position="79"/>
    </location>
</feature>
<organism evidence="2 3">
    <name type="scientific">Scylla paramamosain</name>
    <name type="common">Mud crab</name>
    <dbReference type="NCBI Taxonomy" id="85552"/>
    <lineage>
        <taxon>Eukaryota</taxon>
        <taxon>Metazoa</taxon>
        <taxon>Ecdysozoa</taxon>
        <taxon>Arthropoda</taxon>
        <taxon>Crustacea</taxon>
        <taxon>Multicrustacea</taxon>
        <taxon>Malacostraca</taxon>
        <taxon>Eumalacostraca</taxon>
        <taxon>Eucarida</taxon>
        <taxon>Decapoda</taxon>
        <taxon>Pleocyemata</taxon>
        <taxon>Brachyura</taxon>
        <taxon>Eubrachyura</taxon>
        <taxon>Portunoidea</taxon>
        <taxon>Portunidae</taxon>
        <taxon>Portuninae</taxon>
        <taxon>Scylla</taxon>
    </lineage>
</organism>
<proteinExistence type="predicted"/>
<reference evidence="2 3" key="1">
    <citation type="submission" date="2023-03" db="EMBL/GenBank/DDBJ databases">
        <title>High-quality genome of Scylla paramamosain provides insights in environmental adaptation.</title>
        <authorList>
            <person name="Zhang L."/>
        </authorList>
    </citation>
    <scope>NUCLEOTIDE SEQUENCE [LARGE SCALE GENOMIC DNA]</scope>
    <source>
        <strain evidence="2">LZ_2023a</strain>
        <tissue evidence="2">Muscle</tissue>
    </source>
</reference>
<evidence type="ECO:0000256" key="1">
    <source>
        <dbReference type="SAM" id="MobiDB-lite"/>
    </source>
</evidence>
<dbReference type="Proteomes" id="UP001487740">
    <property type="component" value="Unassembled WGS sequence"/>
</dbReference>
<name>A0AAW0SDJ4_SCYPA</name>
<keyword evidence="3" id="KW-1185">Reference proteome</keyword>
<gene>
    <name evidence="2" type="ORF">O3P69_011728</name>
</gene>
<accession>A0AAW0SDJ4</accession>
<dbReference type="EMBL" id="JARAKH010001488">
    <property type="protein sequence ID" value="KAK8372902.1"/>
    <property type="molecule type" value="Genomic_DNA"/>
</dbReference>